<dbReference type="SUPFAM" id="SSF55874">
    <property type="entry name" value="ATPase domain of HSP90 chaperone/DNA topoisomerase II/histidine kinase"/>
    <property type="match status" value="1"/>
</dbReference>
<sequence length="423" mass="44924">MTAREGVVGIVTFYRLRPGSSFSAFDSLTAGELASRTALAIDNARRYVRERTMARTLQRRLLRRRTAEQSAVTTSHYFAPASAGAHWFDVIPVSGARVAFVLAETTETGLSGAASVGRLGAAVHTLASLDLSPEEVLARLDTLVTQMADTGDGDSRHDDALAVAEIRCVYGVYDPVSGRLSLAVAGHVPPAVAEPGGTVRTFSVPVGKALGTDERHFSGADADLPDGSVIAFCAPALAPDATARDGQAPAWLTGPLASAAGRPLDDLRDTILASFPDLGRTPGGAVLLLARTHRLGDDQVHTWDLPSDPAIVATARSLVQRQLAVWGLEEAGFVTELVVSELVTNAIRYAEGPVHLRVIRDHETLICEVSDASTTAPHLRYARTGDEGGRGLFLVAQLTQRWGTRFSDTGKTIWTEQDTQASA</sequence>
<dbReference type="PANTHER" id="PTHR43156:SF2">
    <property type="entry name" value="STAGE II SPORULATION PROTEIN E"/>
    <property type="match status" value="1"/>
</dbReference>
<evidence type="ECO:0000256" key="1">
    <source>
        <dbReference type="ARBA" id="ARBA00022801"/>
    </source>
</evidence>
<dbReference type="InterPro" id="IPR001932">
    <property type="entry name" value="PPM-type_phosphatase-like_dom"/>
</dbReference>
<feature type="domain" description="Histidine kinase/HSP90-like ATPase" evidence="3">
    <location>
        <begin position="305"/>
        <end position="414"/>
    </location>
</feature>
<dbReference type="FunFam" id="3.30.565.10:FF:000028">
    <property type="entry name" value="PAS sensor protein"/>
    <property type="match status" value="1"/>
</dbReference>
<dbReference type="GO" id="GO:0016791">
    <property type="term" value="F:phosphatase activity"/>
    <property type="evidence" value="ECO:0007669"/>
    <property type="project" value="TreeGrafter"/>
</dbReference>
<evidence type="ECO:0000313" key="4">
    <source>
        <dbReference type="EMBL" id="XDP92284.1"/>
    </source>
</evidence>
<dbReference type="Gene3D" id="3.30.450.40">
    <property type="match status" value="1"/>
</dbReference>
<dbReference type="Gene3D" id="3.30.565.10">
    <property type="entry name" value="Histidine kinase-like ATPase, C-terminal domain"/>
    <property type="match status" value="1"/>
</dbReference>
<feature type="domain" description="PPM-type phosphatase" evidence="2">
    <location>
        <begin position="95"/>
        <end position="237"/>
    </location>
</feature>
<dbReference type="InterPro" id="IPR036457">
    <property type="entry name" value="PPM-type-like_dom_sf"/>
</dbReference>
<dbReference type="InterPro" id="IPR036890">
    <property type="entry name" value="HATPase_C_sf"/>
</dbReference>
<protein>
    <submittedName>
        <fullName evidence="4">SpoIIE family protein phosphatase</fullName>
    </submittedName>
</protein>
<keyword evidence="1" id="KW-0378">Hydrolase</keyword>
<dbReference type="AlphaFoldDB" id="A0AB39LEK0"/>
<dbReference type="SUPFAM" id="SSF55781">
    <property type="entry name" value="GAF domain-like"/>
    <property type="match status" value="1"/>
</dbReference>
<dbReference type="Pfam" id="PF07228">
    <property type="entry name" value="SpoIIE"/>
    <property type="match status" value="1"/>
</dbReference>
<dbReference type="EMBL" id="CP163429">
    <property type="protein sequence ID" value="XDP92284.1"/>
    <property type="molecule type" value="Genomic_DNA"/>
</dbReference>
<dbReference type="RefSeq" id="WP_369154174.1">
    <property type="nucleotide sequence ID" value="NZ_CP163429.1"/>
</dbReference>
<dbReference type="InterPro" id="IPR003594">
    <property type="entry name" value="HATPase_dom"/>
</dbReference>
<reference evidence="4" key="1">
    <citation type="submission" date="2024-07" db="EMBL/GenBank/DDBJ databases">
        <authorList>
            <person name="Yu S.T."/>
        </authorList>
    </citation>
    <scope>NUCLEOTIDE SEQUENCE</scope>
    <source>
        <strain evidence="4">R02</strain>
    </source>
</reference>
<proteinExistence type="predicted"/>
<dbReference type="PANTHER" id="PTHR43156">
    <property type="entry name" value="STAGE II SPORULATION PROTEIN E-RELATED"/>
    <property type="match status" value="1"/>
</dbReference>
<dbReference type="InterPro" id="IPR029016">
    <property type="entry name" value="GAF-like_dom_sf"/>
</dbReference>
<dbReference type="CDD" id="cd16936">
    <property type="entry name" value="HATPase_RsbW-like"/>
    <property type="match status" value="1"/>
</dbReference>
<accession>A0AB39LEK0</accession>
<evidence type="ECO:0000259" key="2">
    <source>
        <dbReference type="Pfam" id="PF07228"/>
    </source>
</evidence>
<dbReference type="Gene3D" id="3.60.40.10">
    <property type="entry name" value="PPM-type phosphatase domain"/>
    <property type="match status" value="1"/>
</dbReference>
<evidence type="ECO:0000259" key="3">
    <source>
        <dbReference type="Pfam" id="PF13581"/>
    </source>
</evidence>
<name>A0AB39LEK0_9ACTN</name>
<organism evidence="4">
    <name type="scientific">Streptomyces sp. R02</name>
    <dbReference type="NCBI Taxonomy" id="3238623"/>
    <lineage>
        <taxon>Bacteria</taxon>
        <taxon>Bacillati</taxon>
        <taxon>Actinomycetota</taxon>
        <taxon>Actinomycetes</taxon>
        <taxon>Kitasatosporales</taxon>
        <taxon>Streptomycetaceae</taxon>
        <taxon>Streptomyces</taxon>
    </lineage>
</organism>
<dbReference type="Pfam" id="PF13581">
    <property type="entry name" value="HATPase_c_2"/>
    <property type="match status" value="1"/>
</dbReference>
<gene>
    <name evidence="4" type="ORF">AB5J57_01605</name>
</gene>
<dbReference type="InterPro" id="IPR052016">
    <property type="entry name" value="Bact_Sigma-Reg"/>
</dbReference>